<evidence type="ECO:0000313" key="4">
    <source>
        <dbReference type="EMBL" id="HIS65043.1"/>
    </source>
</evidence>
<keyword evidence="2" id="KW-0067">ATP-binding</keyword>
<comment type="caution">
    <text evidence="4">The sequence shown here is derived from an EMBL/GenBank/DDBJ whole genome shotgun (WGS) entry which is preliminary data.</text>
</comment>
<organism evidence="4 5">
    <name type="scientific">Candidatus Avoscillospira avistercoris</name>
    <dbReference type="NCBI Taxonomy" id="2840707"/>
    <lineage>
        <taxon>Bacteria</taxon>
        <taxon>Bacillati</taxon>
        <taxon>Bacillota</taxon>
        <taxon>Clostridia</taxon>
        <taxon>Eubacteriales</taxon>
        <taxon>Oscillospiraceae</taxon>
        <taxon>Oscillospiraceae incertae sedis</taxon>
        <taxon>Candidatus Avoscillospira</taxon>
    </lineage>
</organism>
<reference evidence="4" key="2">
    <citation type="journal article" date="2021" name="PeerJ">
        <title>Extensive microbial diversity within the chicken gut microbiome revealed by metagenomics and culture.</title>
        <authorList>
            <person name="Gilroy R."/>
            <person name="Ravi A."/>
            <person name="Getino M."/>
            <person name="Pursley I."/>
            <person name="Horton D.L."/>
            <person name="Alikhan N.F."/>
            <person name="Baker D."/>
            <person name="Gharbi K."/>
            <person name="Hall N."/>
            <person name="Watson M."/>
            <person name="Adriaenssens E.M."/>
            <person name="Foster-Nyarko E."/>
            <person name="Jarju S."/>
            <person name="Secka A."/>
            <person name="Antonio M."/>
            <person name="Oren A."/>
            <person name="Chaudhuri R.R."/>
            <person name="La Ragione R."/>
            <person name="Hildebrand F."/>
            <person name="Pallen M.J."/>
        </authorList>
    </citation>
    <scope>NUCLEOTIDE SEQUENCE</scope>
    <source>
        <strain evidence="4">ChiBcec16-1751</strain>
    </source>
</reference>
<feature type="domain" description="AAA+ ATPase" evidence="3">
    <location>
        <begin position="143"/>
        <end position="286"/>
    </location>
</feature>
<dbReference type="Proteomes" id="UP000886741">
    <property type="component" value="Unassembled WGS sequence"/>
</dbReference>
<dbReference type="EMBL" id="DVJJ01000100">
    <property type="protein sequence ID" value="HIS65043.1"/>
    <property type="molecule type" value="Genomic_DNA"/>
</dbReference>
<keyword evidence="1" id="KW-0547">Nucleotide-binding</keyword>
<dbReference type="InterPro" id="IPR045735">
    <property type="entry name" value="Spore_III_AA_AAA+_ATPase"/>
</dbReference>
<reference evidence="4" key="1">
    <citation type="submission" date="2020-10" db="EMBL/GenBank/DDBJ databases">
        <authorList>
            <person name="Gilroy R."/>
        </authorList>
    </citation>
    <scope>NUCLEOTIDE SEQUENCE</scope>
    <source>
        <strain evidence="4">ChiBcec16-1751</strain>
    </source>
</reference>
<dbReference type="Gene3D" id="3.40.50.300">
    <property type="entry name" value="P-loop containing nucleotide triphosphate hydrolases"/>
    <property type="match status" value="1"/>
</dbReference>
<evidence type="ECO:0000256" key="1">
    <source>
        <dbReference type="ARBA" id="ARBA00022741"/>
    </source>
</evidence>
<evidence type="ECO:0000256" key="2">
    <source>
        <dbReference type="ARBA" id="ARBA00022840"/>
    </source>
</evidence>
<dbReference type="InterPro" id="IPR027417">
    <property type="entry name" value="P-loop_NTPase"/>
</dbReference>
<proteinExistence type="predicted"/>
<dbReference type="PANTHER" id="PTHR20953:SF3">
    <property type="entry name" value="P-LOOP CONTAINING NUCLEOSIDE TRIPHOSPHATE HYDROLASES SUPERFAMILY PROTEIN"/>
    <property type="match status" value="1"/>
</dbReference>
<gene>
    <name evidence="4" type="primary">tadA</name>
    <name evidence="4" type="ORF">IAA83_06700</name>
</gene>
<dbReference type="InterPro" id="IPR003593">
    <property type="entry name" value="AAA+_ATPase"/>
</dbReference>
<name>A0A9D1F9Y7_9FIRM</name>
<dbReference type="SMART" id="SM00382">
    <property type="entry name" value="AAA"/>
    <property type="match status" value="1"/>
</dbReference>
<accession>A0A9D1F9Y7</accession>
<dbReference type="AlphaFoldDB" id="A0A9D1F9Y7"/>
<dbReference type="Pfam" id="PF19568">
    <property type="entry name" value="Spore_III_AA"/>
    <property type="match status" value="1"/>
</dbReference>
<sequence>MYQRKLRQVCSVLPPQLAAMVSQLPPEQEEQLEELRLRCGSEITMVCGGREQPLSLTRPMLCTRDLLEHLVNLASSYSTYAVEECLRQGYLPLEGGHRLGLCGTAVVQDGRIATIKDISSVNLRVAGQYLGCATSLLDALGPNPGNVLLVGPPGSGKTTLLRDMVRQLSDRLDQRVGVVDSRGEIAASVRGQPQMQVGRRTDVLTGVPKDQGLELLVRTMSPHWVAVDEITAKADIRAMVRAGYCGVRLLATAHAFGREDWQRRALYEKLRKRKIFTNLVFLDGKRRWTLERVEEGC</sequence>
<evidence type="ECO:0000313" key="5">
    <source>
        <dbReference type="Proteomes" id="UP000886741"/>
    </source>
</evidence>
<dbReference type="PANTHER" id="PTHR20953">
    <property type="entry name" value="KINASE-RELATED"/>
    <property type="match status" value="1"/>
</dbReference>
<dbReference type="GO" id="GO:0005524">
    <property type="term" value="F:ATP binding"/>
    <property type="evidence" value="ECO:0007669"/>
    <property type="project" value="UniProtKB-KW"/>
</dbReference>
<evidence type="ECO:0000259" key="3">
    <source>
        <dbReference type="SMART" id="SM00382"/>
    </source>
</evidence>
<dbReference type="CDD" id="cd00009">
    <property type="entry name" value="AAA"/>
    <property type="match status" value="1"/>
</dbReference>
<dbReference type="SUPFAM" id="SSF52540">
    <property type="entry name" value="P-loop containing nucleoside triphosphate hydrolases"/>
    <property type="match status" value="1"/>
</dbReference>
<protein>
    <submittedName>
        <fullName evidence="4">Flp pilus assembly complex ATPase component TadA</fullName>
    </submittedName>
</protein>